<keyword evidence="2" id="KW-1185">Reference proteome</keyword>
<dbReference type="Proteomes" id="UP000649617">
    <property type="component" value="Unassembled WGS sequence"/>
</dbReference>
<dbReference type="PANTHER" id="PTHR40050:SF1">
    <property type="entry name" value="INNER SPORE COAT PROTEIN H"/>
    <property type="match status" value="1"/>
</dbReference>
<sequence>MVTTDEGNEFNTLQMVLGLRIGKAAGRQGLHGSLIKMLKKDLAGEGGNVMTMLHTLQHQTARRGLTDDAAVENNGSVVQADNITASQPRVAFPELSFLIVPRRKGLASAFGPFSDCTVTKLWTLVRHEEKVDAIALAAADTDFLFLLEQLQGQGICTLALLPTAVAPGVSRAFASVAEVERFQMDGLERCPTKKIVLHRASSSVLQPMERHLWQPTGVSRIEDLDPEQFGAADQATAQSGGFRVPVYVAKRPALKDQPLLPAVAKLFATLGKAFTAWPKRLAFAEAVQEMFASGSSWEKHIPRWVFVLPCGTQVATKKWLEACGSLKGVEFIRGGGARLFVDSVNLVPEVLHQLGYFDDELNEDLSEAIDVFADMKGNSKVLAASGVSIKPDYPVHTKQALLHAALVSPKLHGEWQLAPSDDLVRGHLLAHGWIRRRSAPCLDVFAALKRFCESTGLPHRRTYRGAVKEFSNHLTKVDPRGILRFGACLLGTYVLLVEGIMFFSDYAQTYPDWNSFTGRTFVHYFCPPLFQNFRAFKHFGPEPPSRELDWVPRVCTELYEGPHCSNVTHWKGTVRLEIDNHVIEDVHMHSRGHSSAMFPKHQFSLKLPKQMPLLGMAPARRWVLATSFVDVSFQRNPTAFEVYRKLGGWATDTVYVNLEWHGVDYGLYYIGERVECGGGRLDSCQTLPGRPEASDFLLTIDWAKAGKVAIRSNVTETFFSVLYPVGALEASSHAFLRNLIDSVDSLAASGKPEELLHMLDFQSFVRYFVVEELAKDVDGYAFSNYVMVRQGKLMHAAPWDFDLAFDFACMPRYFTNVFTGNASLGVVGWNVENARSDALWIGPSGIPGGSVKRFGINKRQLFLNIWRYPGFKAAFATAWKAARGRMLGDAMLVAMVRRRSKQISSAANLDLDIWRRTNRCGFWRCCAPDDTHSFKKASEHLANYLVSRAHWIDENIDALLD</sequence>
<protein>
    <submittedName>
        <fullName evidence="1">Uncharacterized protein</fullName>
    </submittedName>
</protein>
<comment type="caution">
    <text evidence="1">The sequence shown here is derived from an EMBL/GenBank/DDBJ whole genome shotgun (WGS) entry which is preliminary data.</text>
</comment>
<evidence type="ECO:0000313" key="1">
    <source>
        <dbReference type="EMBL" id="CAE7212581.1"/>
    </source>
</evidence>
<evidence type="ECO:0000313" key="2">
    <source>
        <dbReference type="Proteomes" id="UP000649617"/>
    </source>
</evidence>
<reference evidence="1" key="1">
    <citation type="submission" date="2021-02" db="EMBL/GenBank/DDBJ databases">
        <authorList>
            <person name="Dougan E. K."/>
            <person name="Rhodes N."/>
            <person name="Thang M."/>
            <person name="Chan C."/>
        </authorList>
    </citation>
    <scope>NUCLEOTIDE SEQUENCE</scope>
</reference>
<dbReference type="AlphaFoldDB" id="A0A812JMJ7"/>
<organism evidence="1 2">
    <name type="scientific">Symbiodinium pilosum</name>
    <name type="common">Dinoflagellate</name>
    <dbReference type="NCBI Taxonomy" id="2952"/>
    <lineage>
        <taxon>Eukaryota</taxon>
        <taxon>Sar</taxon>
        <taxon>Alveolata</taxon>
        <taxon>Dinophyceae</taxon>
        <taxon>Suessiales</taxon>
        <taxon>Symbiodiniaceae</taxon>
        <taxon>Symbiodinium</taxon>
    </lineage>
</organism>
<dbReference type="OrthoDB" id="425215at2759"/>
<proteinExistence type="predicted"/>
<gene>
    <name evidence="1" type="ORF">SPIL2461_LOCUS2393</name>
</gene>
<accession>A0A812JMJ7</accession>
<dbReference type="EMBL" id="CAJNIZ010002603">
    <property type="protein sequence ID" value="CAE7212581.1"/>
    <property type="molecule type" value="Genomic_DNA"/>
</dbReference>
<dbReference type="InterPro" id="IPR014867">
    <property type="entry name" value="Spore_coat_CotH_CotH2/3/7"/>
</dbReference>
<dbReference type="Pfam" id="PF08757">
    <property type="entry name" value="CotH"/>
    <property type="match status" value="1"/>
</dbReference>
<dbReference type="PANTHER" id="PTHR40050">
    <property type="entry name" value="INNER SPORE COAT PROTEIN H"/>
    <property type="match status" value="1"/>
</dbReference>
<name>A0A812JMJ7_SYMPI</name>